<reference evidence="1 2" key="1">
    <citation type="journal article" date="2015" name="Genome Announc.">
        <title>Expanding the biotechnology potential of lactobacilli through comparative genomics of 213 strains and associated genera.</title>
        <authorList>
            <person name="Sun Z."/>
            <person name="Harris H.M."/>
            <person name="McCann A."/>
            <person name="Guo C."/>
            <person name="Argimon S."/>
            <person name="Zhang W."/>
            <person name="Yang X."/>
            <person name="Jeffery I.B."/>
            <person name="Cooney J.C."/>
            <person name="Kagawa T.F."/>
            <person name="Liu W."/>
            <person name="Song Y."/>
            <person name="Salvetti E."/>
            <person name="Wrobel A."/>
            <person name="Rasinkangas P."/>
            <person name="Parkhill J."/>
            <person name="Rea M.C."/>
            <person name="O'Sullivan O."/>
            <person name="Ritari J."/>
            <person name="Douillard F.P."/>
            <person name="Paul Ross R."/>
            <person name="Yang R."/>
            <person name="Briner A.E."/>
            <person name="Felis G.E."/>
            <person name="de Vos W.M."/>
            <person name="Barrangou R."/>
            <person name="Klaenhammer T.R."/>
            <person name="Caufield P.W."/>
            <person name="Cui Y."/>
            <person name="Zhang H."/>
            <person name="O'Toole P.W."/>
        </authorList>
    </citation>
    <scope>NUCLEOTIDE SEQUENCE [LARGE SCALE GENOMIC DNA]</scope>
    <source>
        <strain evidence="1 2">DSM 24716</strain>
    </source>
</reference>
<dbReference type="InterPro" id="IPR053707">
    <property type="entry name" value="UPF0637_domain_sf"/>
</dbReference>
<comment type="caution">
    <text evidence="1">The sequence shown here is derived from an EMBL/GenBank/DDBJ whole genome shotgun (WGS) entry which is preliminary data.</text>
</comment>
<name>A0A0R2LL81_9LACO</name>
<evidence type="ECO:0000313" key="1">
    <source>
        <dbReference type="EMBL" id="KRO00258.1"/>
    </source>
</evidence>
<gene>
    <name evidence="1" type="ORF">IV57_GL001912</name>
</gene>
<dbReference type="EMBL" id="JQCF01000004">
    <property type="protein sequence ID" value="KRO00258.1"/>
    <property type="molecule type" value="Genomic_DNA"/>
</dbReference>
<dbReference type="Gene3D" id="3.30.930.20">
    <property type="entry name" value="Protein of unknown function DUF1054"/>
    <property type="match status" value="1"/>
</dbReference>
<dbReference type="STRING" id="993692.IV57_GL001912"/>
<dbReference type="InterPro" id="IPR009403">
    <property type="entry name" value="UPF0637"/>
</dbReference>
<dbReference type="PATRIC" id="fig|993692.3.peg.1941"/>
<dbReference type="AlphaFoldDB" id="A0A0R2LL81"/>
<keyword evidence="2" id="KW-1185">Reference proteome</keyword>
<dbReference type="SUPFAM" id="SSF142913">
    <property type="entry name" value="YktB/PF0168-like"/>
    <property type="match status" value="1"/>
</dbReference>
<evidence type="ECO:0000313" key="2">
    <source>
        <dbReference type="Proteomes" id="UP000051006"/>
    </source>
</evidence>
<proteinExistence type="predicted"/>
<organism evidence="1 2">
    <name type="scientific">Companilactobacillus kimchiensis</name>
    <dbReference type="NCBI Taxonomy" id="993692"/>
    <lineage>
        <taxon>Bacteria</taxon>
        <taxon>Bacillati</taxon>
        <taxon>Bacillota</taxon>
        <taxon>Bacilli</taxon>
        <taxon>Lactobacillales</taxon>
        <taxon>Lactobacillaceae</taxon>
        <taxon>Companilactobacillus</taxon>
    </lineage>
</organism>
<dbReference type="Proteomes" id="UP000051006">
    <property type="component" value="Unassembled WGS sequence"/>
</dbReference>
<dbReference type="Pfam" id="PF06335">
    <property type="entry name" value="DUF1054"/>
    <property type="match status" value="1"/>
</dbReference>
<accession>A0A0R2LL81</accession>
<sequence>MYILQQRIEDMFDKKDFEVFNDTTLPGRLSLIKTNLDPKFEVLGSDLQKQLEEEYQEKFYMKIAKHQRRTKNPPPDTWLAINQDKKGYKKTPHIEFGLWPDCYFITFSLLADIRNRTAYYPILKKYQAEIIADGWGVSNDHTASLLKPAIELPAVIKHYEKVKSSDLVIGFELAVTDPIVKAGDYDELLADKFMQLSKYLVLFNQEAAQ</sequence>
<protein>
    <submittedName>
        <fullName evidence="1">Uncharacterized protein</fullName>
    </submittedName>
</protein>